<dbReference type="PANTHER" id="PTHR11943:SF1">
    <property type="entry name" value="GALACTOSE-1-PHOSPHATE URIDYLYLTRANSFERASE"/>
    <property type="match status" value="1"/>
</dbReference>
<comment type="pathway">
    <text evidence="3 13">Carbohydrate metabolism; galactose metabolism.</text>
</comment>
<evidence type="ECO:0000256" key="5">
    <source>
        <dbReference type="ARBA" id="ARBA00012384"/>
    </source>
</evidence>
<evidence type="ECO:0000259" key="16">
    <source>
        <dbReference type="Pfam" id="PF02744"/>
    </source>
</evidence>
<evidence type="ECO:0000313" key="18">
    <source>
        <dbReference type="Proteomes" id="UP000246740"/>
    </source>
</evidence>
<dbReference type="PROSITE" id="PS00117">
    <property type="entry name" value="GAL_P_UDP_TRANSF_I"/>
    <property type="match status" value="1"/>
</dbReference>
<keyword evidence="18" id="KW-1185">Reference proteome</keyword>
<evidence type="ECO:0000313" key="17">
    <source>
        <dbReference type="EMBL" id="PWY98485.1"/>
    </source>
</evidence>
<organism evidence="17 18">
    <name type="scientific">Testicularia cyperi</name>
    <dbReference type="NCBI Taxonomy" id="1882483"/>
    <lineage>
        <taxon>Eukaryota</taxon>
        <taxon>Fungi</taxon>
        <taxon>Dikarya</taxon>
        <taxon>Basidiomycota</taxon>
        <taxon>Ustilaginomycotina</taxon>
        <taxon>Ustilaginomycetes</taxon>
        <taxon>Ustilaginales</taxon>
        <taxon>Anthracoideaceae</taxon>
        <taxon>Testicularia</taxon>
    </lineage>
</organism>
<evidence type="ECO:0000256" key="12">
    <source>
        <dbReference type="ARBA" id="ARBA00023277"/>
    </source>
</evidence>
<dbReference type="Pfam" id="PF02744">
    <property type="entry name" value="GalP_UDP_tr_C"/>
    <property type="match status" value="1"/>
</dbReference>
<dbReference type="InterPro" id="IPR005850">
    <property type="entry name" value="GalP_Utransf_C"/>
</dbReference>
<evidence type="ECO:0000256" key="4">
    <source>
        <dbReference type="ARBA" id="ARBA00010951"/>
    </source>
</evidence>
<dbReference type="Pfam" id="PF01087">
    <property type="entry name" value="GalP_UDP_transf"/>
    <property type="match status" value="1"/>
</dbReference>
<dbReference type="FunCoup" id="A0A317XJN5">
    <property type="interactions" value="171"/>
</dbReference>
<dbReference type="GO" id="GO:0033499">
    <property type="term" value="P:galactose catabolic process via UDP-galactose, Leloir pathway"/>
    <property type="evidence" value="ECO:0007669"/>
    <property type="project" value="TreeGrafter"/>
</dbReference>
<evidence type="ECO:0000256" key="9">
    <source>
        <dbReference type="ARBA" id="ARBA00022723"/>
    </source>
</evidence>
<name>A0A317XJN5_9BASI</name>
<reference evidence="17 18" key="1">
    <citation type="journal article" date="2018" name="Mol. Biol. Evol.">
        <title>Broad Genomic Sampling Reveals a Smut Pathogenic Ancestry of the Fungal Clade Ustilaginomycotina.</title>
        <authorList>
            <person name="Kijpornyongpan T."/>
            <person name="Mondo S.J."/>
            <person name="Barry K."/>
            <person name="Sandor L."/>
            <person name="Lee J."/>
            <person name="Lipzen A."/>
            <person name="Pangilinan J."/>
            <person name="LaButti K."/>
            <person name="Hainaut M."/>
            <person name="Henrissat B."/>
            <person name="Grigoriev I.V."/>
            <person name="Spatafora J.W."/>
            <person name="Aime M.C."/>
        </authorList>
    </citation>
    <scope>NUCLEOTIDE SEQUENCE [LARGE SCALE GENOMIC DNA]</scope>
    <source>
        <strain evidence="17 18">MCA 3645</strain>
    </source>
</reference>
<dbReference type="EC" id="2.7.7.12" evidence="5 13"/>
<keyword evidence="8 13" id="KW-0548">Nucleotidyltransferase</keyword>
<dbReference type="GO" id="GO:0008270">
    <property type="term" value="F:zinc ion binding"/>
    <property type="evidence" value="ECO:0007669"/>
    <property type="project" value="InterPro"/>
</dbReference>
<evidence type="ECO:0000256" key="7">
    <source>
        <dbReference type="ARBA" id="ARBA00022679"/>
    </source>
</evidence>
<dbReference type="GO" id="GO:0005737">
    <property type="term" value="C:cytoplasm"/>
    <property type="evidence" value="ECO:0007669"/>
    <property type="project" value="TreeGrafter"/>
</dbReference>
<dbReference type="InParanoid" id="A0A317XJN5"/>
<dbReference type="SUPFAM" id="SSF54197">
    <property type="entry name" value="HIT-like"/>
    <property type="match status" value="2"/>
</dbReference>
<dbReference type="Proteomes" id="UP000246740">
    <property type="component" value="Unassembled WGS sequence"/>
</dbReference>
<evidence type="ECO:0000256" key="11">
    <source>
        <dbReference type="ARBA" id="ARBA00023144"/>
    </source>
</evidence>
<protein>
    <recommendedName>
        <fullName evidence="6 13">Galactose-1-phosphate uridylyltransferase</fullName>
        <ecNumber evidence="5 13">2.7.7.12</ecNumber>
    </recommendedName>
</protein>
<dbReference type="Gene3D" id="3.30.428.10">
    <property type="entry name" value="HIT-like"/>
    <property type="match status" value="2"/>
</dbReference>
<feature type="domain" description="Galactose-1-phosphate uridyl transferase C-terminal" evidence="16">
    <location>
        <begin position="278"/>
        <end position="434"/>
    </location>
</feature>
<dbReference type="AlphaFoldDB" id="A0A317XJN5"/>
<evidence type="ECO:0000256" key="2">
    <source>
        <dbReference type="ARBA" id="ARBA00001947"/>
    </source>
</evidence>
<keyword evidence="9 13" id="KW-0479">Metal-binding</keyword>
<proteinExistence type="inferred from homology"/>
<dbReference type="NCBIfam" id="TIGR00209">
    <property type="entry name" value="galT_1"/>
    <property type="match status" value="1"/>
</dbReference>
<feature type="domain" description="Galactose-1-phosphate uridyl transferase N-terminal" evidence="15">
    <location>
        <begin position="61"/>
        <end position="242"/>
    </location>
</feature>
<dbReference type="UniPathway" id="UPA00214"/>
<dbReference type="InterPro" id="IPR019779">
    <property type="entry name" value="GalP_UDPtransf1_His-AS"/>
</dbReference>
<dbReference type="STRING" id="1882483.A0A317XJN5"/>
<dbReference type="PANTHER" id="PTHR11943">
    <property type="entry name" value="GALACTOSE-1-PHOSPHATE URIDYLYLTRANSFERASE"/>
    <property type="match status" value="1"/>
</dbReference>
<keyword evidence="12 13" id="KW-0119">Carbohydrate metabolism</keyword>
<comment type="catalytic activity">
    <reaction evidence="1 13">
        <text>alpha-D-galactose 1-phosphate + UDP-alpha-D-glucose = alpha-D-glucose 1-phosphate + UDP-alpha-D-galactose</text>
        <dbReference type="Rhea" id="RHEA:13989"/>
        <dbReference type="ChEBI" id="CHEBI:58336"/>
        <dbReference type="ChEBI" id="CHEBI:58601"/>
        <dbReference type="ChEBI" id="CHEBI:58885"/>
        <dbReference type="ChEBI" id="CHEBI:66914"/>
        <dbReference type="EC" id="2.7.7.12"/>
    </reaction>
</comment>
<dbReference type="InterPro" id="IPR036265">
    <property type="entry name" value="HIT-like_sf"/>
</dbReference>
<dbReference type="OrthoDB" id="418412at2759"/>
<evidence type="ECO:0000256" key="1">
    <source>
        <dbReference type="ARBA" id="ARBA00001107"/>
    </source>
</evidence>
<feature type="region of interest" description="Disordered" evidence="14">
    <location>
        <begin position="1"/>
        <end position="68"/>
    </location>
</feature>
<dbReference type="FunFam" id="3.30.428.10:FF:000001">
    <property type="entry name" value="Galactose-1-phosphate uridylyltransferase"/>
    <property type="match status" value="1"/>
</dbReference>
<dbReference type="CDD" id="cd00608">
    <property type="entry name" value="GalT"/>
    <property type="match status" value="1"/>
</dbReference>
<accession>A0A317XJN5</accession>
<evidence type="ECO:0000256" key="8">
    <source>
        <dbReference type="ARBA" id="ARBA00022695"/>
    </source>
</evidence>
<evidence type="ECO:0000256" key="13">
    <source>
        <dbReference type="RuleBase" id="RU000506"/>
    </source>
</evidence>
<keyword evidence="11 13" id="KW-0299">Galactose metabolism</keyword>
<dbReference type="EMBL" id="KZ819198">
    <property type="protein sequence ID" value="PWY98485.1"/>
    <property type="molecule type" value="Genomic_DNA"/>
</dbReference>
<evidence type="ECO:0000256" key="14">
    <source>
        <dbReference type="SAM" id="MobiDB-lite"/>
    </source>
</evidence>
<comment type="cofactor">
    <cofactor evidence="2">
        <name>Zn(2+)</name>
        <dbReference type="ChEBI" id="CHEBI:29105"/>
    </cofactor>
</comment>
<feature type="compositionally biased region" description="Polar residues" evidence="14">
    <location>
        <begin position="1"/>
        <end position="10"/>
    </location>
</feature>
<gene>
    <name evidence="17" type="ORF">BCV70DRAFT_32669</name>
</gene>
<feature type="compositionally biased region" description="Polar residues" evidence="14">
    <location>
        <begin position="24"/>
        <end position="44"/>
    </location>
</feature>
<evidence type="ECO:0000256" key="10">
    <source>
        <dbReference type="ARBA" id="ARBA00022833"/>
    </source>
</evidence>
<evidence type="ECO:0000256" key="6">
    <source>
        <dbReference type="ARBA" id="ARBA00016340"/>
    </source>
</evidence>
<keyword evidence="10" id="KW-0862">Zinc</keyword>
<keyword evidence="7 13" id="KW-0808">Transferase</keyword>
<evidence type="ECO:0000259" key="15">
    <source>
        <dbReference type="Pfam" id="PF01087"/>
    </source>
</evidence>
<dbReference type="FunFam" id="3.30.428.10:FF:000002">
    <property type="entry name" value="Galactose-1-phosphate uridylyltransferase"/>
    <property type="match status" value="1"/>
</dbReference>
<dbReference type="InterPro" id="IPR005849">
    <property type="entry name" value="GalP_Utransf_N"/>
</dbReference>
<dbReference type="GO" id="GO:0008108">
    <property type="term" value="F:UDP-glucose:hexose-1-phosphate uridylyltransferase activity"/>
    <property type="evidence" value="ECO:0007669"/>
    <property type="project" value="UniProtKB-EC"/>
</dbReference>
<sequence>MNGHTASGANGHTAAPNGDGHVNGSANGHTNGYTNGLTNGHVNGSSSSSSSSSFDADLPQFDATEHPHRRYNPLTRSWVLCSPHRTKRPWQGQEEKPQGTTLPAYDEKCYLCPGNKRATGAQNDQYESTFFFENDYAALMPLAVQGEENQHPLLQSQPARGRCYVICFNPVHNLTLAQLSTPPYSPEKHIVPIIESWQKIYKQIPAENPFVKYIQIFENKGSAMGCSNPHPHGQVWSLDYIPEEPSKELTSLKLWSQDPANRDESMNLGVYDKQGRPSMLLTLAKLELSTPGQPRVITSNEHFVAIVPYWAVWPFEVLLLPAKRQISNVLQMTEMEVVALAQILAEITCKLDNVFKCSFPYSMGIHQKPTQISTEEEHDYAQFHVHFYPPLLRSASVRKFLVGFEMMAEPQRDLTAEQAAKRIRDCDNVHYLATL</sequence>
<evidence type="ECO:0000256" key="3">
    <source>
        <dbReference type="ARBA" id="ARBA00004947"/>
    </source>
</evidence>
<dbReference type="InterPro" id="IPR001937">
    <property type="entry name" value="GalP_UDPtransf1"/>
</dbReference>
<comment type="similarity">
    <text evidence="4 13">Belongs to the galactose-1-phosphate uridylyltransferase type 1 family.</text>
</comment>